<evidence type="ECO:0000256" key="2">
    <source>
        <dbReference type="ARBA" id="ARBA00004496"/>
    </source>
</evidence>
<dbReference type="Pfam" id="PF04427">
    <property type="entry name" value="Brix"/>
    <property type="match status" value="1"/>
</dbReference>
<evidence type="ECO:0000256" key="6">
    <source>
        <dbReference type="ARBA" id="ARBA00023136"/>
    </source>
</evidence>
<dbReference type="EMBL" id="JBEHCU010003655">
    <property type="protein sequence ID" value="KAL1402060.1"/>
    <property type="molecule type" value="Genomic_DNA"/>
</dbReference>
<dbReference type="SUPFAM" id="SSF49562">
    <property type="entry name" value="C2 domain (Calcium/lipid-binding domain, CaLB)"/>
    <property type="match status" value="1"/>
</dbReference>
<organism evidence="13 14">
    <name type="scientific">Culex pipiens pipiens</name>
    <name type="common">Northern house mosquito</name>
    <dbReference type="NCBI Taxonomy" id="38569"/>
    <lineage>
        <taxon>Eukaryota</taxon>
        <taxon>Metazoa</taxon>
        <taxon>Ecdysozoa</taxon>
        <taxon>Arthropoda</taxon>
        <taxon>Hexapoda</taxon>
        <taxon>Insecta</taxon>
        <taxon>Pterygota</taxon>
        <taxon>Neoptera</taxon>
        <taxon>Endopterygota</taxon>
        <taxon>Diptera</taxon>
        <taxon>Nematocera</taxon>
        <taxon>Culicoidea</taxon>
        <taxon>Culicidae</taxon>
        <taxon>Culicinae</taxon>
        <taxon>Culicini</taxon>
        <taxon>Culex</taxon>
        <taxon>Culex</taxon>
    </lineage>
</organism>
<dbReference type="PROSITE" id="PS51419">
    <property type="entry name" value="RAB"/>
    <property type="match status" value="1"/>
</dbReference>
<evidence type="ECO:0000313" key="13">
    <source>
        <dbReference type="EMBL" id="KAL1402060.1"/>
    </source>
</evidence>
<dbReference type="PROSITE" id="PS50833">
    <property type="entry name" value="BRIX"/>
    <property type="match status" value="1"/>
</dbReference>
<keyword evidence="6 10" id="KW-0472">Membrane</keyword>
<feature type="domain" description="Brix" evidence="12">
    <location>
        <begin position="35"/>
        <end position="295"/>
    </location>
</feature>
<evidence type="ECO:0000256" key="8">
    <source>
        <dbReference type="ARBA" id="ARBA00023289"/>
    </source>
</evidence>
<evidence type="ECO:0000256" key="3">
    <source>
        <dbReference type="ARBA" id="ARBA00006270"/>
    </source>
</evidence>
<dbReference type="PRINTS" id="PR00449">
    <property type="entry name" value="RASTRNSFRMNG"/>
</dbReference>
<dbReference type="PANTHER" id="PTHR12661">
    <property type="entry name" value="PETER PAN-RELATED"/>
    <property type="match status" value="1"/>
</dbReference>
<dbReference type="InterPro" id="IPR035892">
    <property type="entry name" value="C2_domain_sf"/>
</dbReference>
<dbReference type="SMART" id="SM00176">
    <property type="entry name" value="RAN"/>
    <property type="match status" value="1"/>
</dbReference>
<evidence type="ECO:0000256" key="10">
    <source>
        <dbReference type="SAM" id="Phobius"/>
    </source>
</evidence>
<evidence type="ECO:0000256" key="9">
    <source>
        <dbReference type="SAM" id="MobiDB-lite"/>
    </source>
</evidence>
<dbReference type="PROSITE" id="PS51420">
    <property type="entry name" value="RHO"/>
    <property type="match status" value="1"/>
</dbReference>
<sequence length="948" mass="105740">MRKKASRRNKKKGGSRVKLVAPQMEEEPAAVKNAPHTFVIHRGERCASVVALSRDFRHMMEPFTASSLRERRVNKIKDFVNLSGFFHVSHMCLFSLSPQTLSLKIVRMPKGPTLTFRVTQYTLAKDVIKLSKKQFVDEESFKQAPLVILNSFSGEGRHLKLMASTFQNMFPPINLSTVQLGSLKRAVLLSYNPVSKLIDLRHYAVTVVPVNLNKGVKKVVTRNIPNMAKYDDIADFVEKGHLLSDSEFDDEETHVVLPQNLRRGNLADNKSSLRLHEIGPRVTMRLMKIEDDLLTGEVLYHDYIQKNAIEVEELRKKRAAKKRLKEQRKLKQEKDQKKKEKEKAEHKAKTGNINEHDRQLLKDAEEAIADDSDEDDTHYYKDAVGVAPEKELFDGQSGNRKRPYIPKGSNYSLKPKKPRLDKRKEFEEDDREARKGGKFRKGGGGRDGGKGRKGGGKFTGKKTGDDYKGKANYTGGKKGGGKNKAGTNASDLVRGQGAAAATAPPATTMGTRDDEYDYLFKVVLIGDSGVGKSNLLSRFTRNEFNLESKSTIGVEFATRSIEVDGKTIKAQIWDTAGQERYRAITSAYYRGAVGALLVYDIAKHLTYENVERWLRELRDHADQNIVIMLVGNKSDLRHLRAVPTDEAKGFAERNGLSFIETSALDSTNVETAFQNILTEIYRIVSQKQIRDPPEGSVIRPNLENIDVKPTNPTTDSADGKCPTDPTDKPLHLPPGTETGVNKPGIAIVFAPVNLAAEVKSVRTKKPCWTTPKMCPSRNCVVDTSPISNGYTPVLDCHTAHIACEFSEIKEKVFRLSGKSRWAVARIAGGSDHDLAAGARPSRNCRGLGLGELRWLNLHILEAHQLPFKLVSNPYCIVSRNQVKMGKTRVKTAPDPVSEEEFVLDDIPPDLMTVSITVLSQEKRGKDSDGAKLIVDLCGIRRVVSCHSR</sequence>
<dbReference type="GO" id="GO:0005525">
    <property type="term" value="F:GTP binding"/>
    <property type="evidence" value="ECO:0007669"/>
    <property type="project" value="UniProtKB-KW"/>
</dbReference>
<feature type="region of interest" description="Disordered" evidence="9">
    <location>
        <begin position="322"/>
        <end position="359"/>
    </location>
</feature>
<dbReference type="SMART" id="SM00174">
    <property type="entry name" value="RHO"/>
    <property type="match status" value="1"/>
</dbReference>
<evidence type="ECO:0000256" key="4">
    <source>
        <dbReference type="ARBA" id="ARBA00022741"/>
    </source>
</evidence>
<keyword evidence="10" id="KW-0812">Transmembrane</keyword>
<keyword evidence="4" id="KW-0547">Nucleotide-binding</keyword>
<dbReference type="SMART" id="SM00175">
    <property type="entry name" value="RAB"/>
    <property type="match status" value="1"/>
</dbReference>
<feature type="transmembrane region" description="Helical" evidence="10">
    <location>
        <begin position="79"/>
        <end position="97"/>
    </location>
</feature>
<feature type="domain" description="C2" evidence="11">
    <location>
        <begin position="836"/>
        <end position="948"/>
    </location>
</feature>
<dbReference type="Proteomes" id="UP001562425">
    <property type="component" value="Unassembled WGS sequence"/>
</dbReference>
<keyword evidence="5" id="KW-0342">GTP-binding</keyword>
<dbReference type="Gene3D" id="2.60.40.150">
    <property type="entry name" value="C2 domain"/>
    <property type="match status" value="1"/>
</dbReference>
<dbReference type="SMART" id="SM00173">
    <property type="entry name" value="RAS"/>
    <property type="match status" value="1"/>
</dbReference>
<dbReference type="FunFam" id="3.40.50.300:FF:000085">
    <property type="entry name" value="Putative ras-related protein rab-11a"/>
    <property type="match status" value="1"/>
</dbReference>
<dbReference type="InterPro" id="IPR005225">
    <property type="entry name" value="Small_GTP-bd"/>
</dbReference>
<evidence type="ECO:0000259" key="12">
    <source>
        <dbReference type="PROSITE" id="PS50833"/>
    </source>
</evidence>
<dbReference type="PROSITE" id="PS51421">
    <property type="entry name" value="RAS"/>
    <property type="match status" value="1"/>
</dbReference>
<keyword evidence="14" id="KW-1185">Reference proteome</keyword>
<reference evidence="13 14" key="1">
    <citation type="submission" date="2024-05" db="EMBL/GenBank/DDBJ databases">
        <title>Culex pipiens pipiens assembly and annotation.</title>
        <authorList>
            <person name="Alout H."/>
            <person name="Durand T."/>
        </authorList>
    </citation>
    <scope>NUCLEOTIDE SEQUENCE [LARGE SCALE GENOMIC DNA]</scope>
    <source>
        <strain evidence="13">HA-2024</strain>
        <tissue evidence="13">Whole body</tissue>
    </source>
</reference>
<evidence type="ECO:0000256" key="1">
    <source>
        <dbReference type="ARBA" id="ARBA00004139"/>
    </source>
</evidence>
<comment type="subcellular location">
    <subcellularLocation>
        <location evidence="2">Cytoplasm</location>
    </subcellularLocation>
    <subcellularLocation>
        <location evidence="1">Recycling endosome membrane</location>
        <topology evidence="1">Lipid-anchor</topology>
    </subcellularLocation>
</comment>
<dbReference type="SMART" id="SM00879">
    <property type="entry name" value="Brix"/>
    <property type="match status" value="1"/>
</dbReference>
<comment type="caution">
    <text evidence="13">The sequence shown here is derived from an EMBL/GenBank/DDBJ whole genome shotgun (WGS) entry which is preliminary data.</text>
</comment>
<evidence type="ECO:0000256" key="7">
    <source>
        <dbReference type="ARBA" id="ARBA00023288"/>
    </source>
</evidence>
<dbReference type="InterPro" id="IPR045112">
    <property type="entry name" value="PPAN-like"/>
</dbReference>
<dbReference type="PANTHER" id="PTHR12661:SF5">
    <property type="entry name" value="SUPPRESSOR OF SWI4 1 HOMOLOG"/>
    <property type="match status" value="1"/>
</dbReference>
<protein>
    <submittedName>
        <fullName evidence="13">Uncharacterized protein</fullName>
    </submittedName>
</protein>
<feature type="region of interest" description="Disordered" evidence="9">
    <location>
        <begin position="390"/>
        <end position="489"/>
    </location>
</feature>
<dbReference type="InterPro" id="IPR007109">
    <property type="entry name" value="Brix"/>
</dbReference>
<evidence type="ECO:0000259" key="11">
    <source>
        <dbReference type="PROSITE" id="PS50004"/>
    </source>
</evidence>
<dbReference type="InterPro" id="IPR009001">
    <property type="entry name" value="Transl_elong_EF1A/Init_IF2_C"/>
</dbReference>
<dbReference type="CDD" id="cd01868">
    <property type="entry name" value="Rab11_like"/>
    <property type="match status" value="1"/>
</dbReference>
<dbReference type="InterPro" id="IPR000008">
    <property type="entry name" value="C2_dom"/>
</dbReference>
<dbReference type="Pfam" id="PF00168">
    <property type="entry name" value="C2"/>
    <property type="match status" value="1"/>
</dbReference>
<dbReference type="SUPFAM" id="SSF52540">
    <property type="entry name" value="P-loop containing nucleoside triphosphate hydrolases"/>
    <property type="match status" value="1"/>
</dbReference>
<keyword evidence="8" id="KW-0636">Prenylation</keyword>
<keyword evidence="7" id="KW-0449">Lipoprotein</keyword>
<dbReference type="GO" id="GO:0055038">
    <property type="term" value="C:recycling endosome membrane"/>
    <property type="evidence" value="ECO:0007669"/>
    <property type="project" value="UniProtKB-SubCell"/>
</dbReference>
<dbReference type="AlphaFoldDB" id="A0ABD1DQV8"/>
<keyword evidence="10" id="KW-1133">Transmembrane helix</keyword>
<gene>
    <name evidence="13" type="ORF">pipiens_006247</name>
</gene>
<dbReference type="PROSITE" id="PS50004">
    <property type="entry name" value="C2"/>
    <property type="match status" value="1"/>
</dbReference>
<feature type="compositionally biased region" description="Basic and acidic residues" evidence="9">
    <location>
        <begin position="422"/>
        <end position="435"/>
    </location>
</feature>
<dbReference type="NCBIfam" id="TIGR00231">
    <property type="entry name" value="small_GTP"/>
    <property type="match status" value="1"/>
</dbReference>
<proteinExistence type="inferred from homology"/>
<feature type="region of interest" description="Disordered" evidence="9">
    <location>
        <begin position="692"/>
        <end position="733"/>
    </location>
</feature>
<accession>A0ABD1DQV8</accession>
<name>A0ABD1DQV8_CULPP</name>
<dbReference type="Gene3D" id="2.40.30.10">
    <property type="entry name" value="Translation factors"/>
    <property type="match status" value="1"/>
</dbReference>
<feature type="compositionally biased region" description="Basic and acidic residues" evidence="9">
    <location>
        <begin position="327"/>
        <end position="359"/>
    </location>
</feature>
<dbReference type="Gene3D" id="3.40.50.300">
    <property type="entry name" value="P-loop containing nucleotide triphosphate hydrolases"/>
    <property type="match status" value="1"/>
</dbReference>
<dbReference type="SUPFAM" id="SSF50465">
    <property type="entry name" value="EF-Tu/eEF-1alpha/eIF2-gamma C-terminal domain"/>
    <property type="match status" value="1"/>
</dbReference>
<evidence type="ECO:0000256" key="5">
    <source>
        <dbReference type="ARBA" id="ARBA00023134"/>
    </source>
</evidence>
<evidence type="ECO:0000313" key="14">
    <source>
        <dbReference type="Proteomes" id="UP001562425"/>
    </source>
</evidence>
<dbReference type="InterPro" id="IPR027417">
    <property type="entry name" value="P-loop_NTPase"/>
</dbReference>
<dbReference type="InterPro" id="IPR001806">
    <property type="entry name" value="Small_GTPase"/>
</dbReference>
<dbReference type="Pfam" id="PF00071">
    <property type="entry name" value="Ras"/>
    <property type="match status" value="1"/>
</dbReference>
<comment type="similarity">
    <text evidence="3">Belongs to the small GTPase superfamily. Rab family.</text>
</comment>